<comment type="similarity">
    <text evidence="2 4">Belongs to the UDP-N-acetylglucosamine 2-epimerase family.</text>
</comment>
<organism evidence="7 8">
    <name type="scientific">Flexivirga caeni</name>
    <dbReference type="NCBI Taxonomy" id="2294115"/>
    <lineage>
        <taxon>Bacteria</taxon>
        <taxon>Bacillati</taxon>
        <taxon>Actinomycetota</taxon>
        <taxon>Actinomycetes</taxon>
        <taxon>Micrococcales</taxon>
        <taxon>Dermacoccaceae</taxon>
        <taxon>Flexivirga</taxon>
    </lineage>
</organism>
<gene>
    <name evidence="7" type="ORF">EFY87_00700</name>
</gene>
<evidence type="ECO:0000256" key="2">
    <source>
        <dbReference type="ARBA" id="ARBA00038209"/>
    </source>
</evidence>
<sequence length="452" mass="48926">MSIDTTATDPFVKRKVLVVVGTRPEAIKLLPLIREMTDNRLLEPFVIATGQHPGVVESVLALDSLAPHANLGVGEPGITLNALFSRVLIGLQDFCIERFGPADKKVGDRDYNAYPAACVVHGDTSTAAAAALSAFHLQIPVIHVEAGLRTSNTLSPFPEELNRQVISRIATFHAAPTHSNKERLIREGIPTGLIFVCGNTAIDALQWAAERKAPYGAPELADLEDDESTPVVVVTTHRRENWGDGLRRIAAAIVLLADRYPHVRFVLPLHPNPRVAQTLRPMLEGKPNVSLVQPMNYLGFARLLGRACLAISDSGGVQEEAPSLGTPVLVVRESTERQEGVDAGTLRLVGTDTERIVAAACELLDDPQARLRMTAAENPYGDGHTAARIVRAMIHIAFGKRPPDSYLSGFNRIEVLRAAGWEHDPSAITRPAPGRGIAEPVEQTPIEEVALR</sequence>
<dbReference type="InterPro" id="IPR029767">
    <property type="entry name" value="WecB-like"/>
</dbReference>
<accession>A0A3M9MJ46</accession>
<dbReference type="NCBIfam" id="TIGR00236">
    <property type="entry name" value="wecB"/>
    <property type="match status" value="1"/>
</dbReference>
<comment type="caution">
    <text evidence="7">The sequence shown here is derived from an EMBL/GenBank/DDBJ whole genome shotgun (WGS) entry which is preliminary data.</text>
</comment>
<protein>
    <recommendedName>
        <fullName evidence="3">UDP-N-acetylglucosamine 2-epimerase (non-hydrolyzing)</fullName>
        <ecNumber evidence="3">5.1.3.14</ecNumber>
    </recommendedName>
</protein>
<dbReference type="Proteomes" id="UP000271678">
    <property type="component" value="Unassembled WGS sequence"/>
</dbReference>
<proteinExistence type="inferred from homology"/>
<keyword evidence="8" id="KW-1185">Reference proteome</keyword>
<evidence type="ECO:0000313" key="7">
    <source>
        <dbReference type="EMBL" id="RNI25197.1"/>
    </source>
</evidence>
<dbReference type="PANTHER" id="PTHR43174:SF2">
    <property type="entry name" value="UDP-N-ACETYLGLUCOSAMINE 2-EPIMERASE"/>
    <property type="match status" value="1"/>
</dbReference>
<dbReference type="AlphaFoldDB" id="A0A3M9MJ46"/>
<dbReference type="EMBL" id="RJJQ01000001">
    <property type="protein sequence ID" value="RNI25197.1"/>
    <property type="molecule type" value="Genomic_DNA"/>
</dbReference>
<evidence type="ECO:0000313" key="8">
    <source>
        <dbReference type="Proteomes" id="UP000271678"/>
    </source>
</evidence>
<feature type="region of interest" description="Disordered" evidence="5">
    <location>
        <begin position="426"/>
        <end position="452"/>
    </location>
</feature>
<dbReference type="PANTHER" id="PTHR43174">
    <property type="entry name" value="UDP-N-ACETYLGLUCOSAMINE 2-EPIMERASE"/>
    <property type="match status" value="1"/>
</dbReference>
<evidence type="ECO:0000256" key="3">
    <source>
        <dbReference type="ARBA" id="ARBA00038858"/>
    </source>
</evidence>
<evidence type="ECO:0000256" key="4">
    <source>
        <dbReference type="RuleBase" id="RU003513"/>
    </source>
</evidence>
<evidence type="ECO:0000259" key="6">
    <source>
        <dbReference type="Pfam" id="PF02350"/>
    </source>
</evidence>
<name>A0A3M9MJ46_9MICO</name>
<feature type="domain" description="UDP-N-acetylglucosamine 2-epimerase" evidence="6">
    <location>
        <begin position="36"/>
        <end position="393"/>
    </location>
</feature>
<dbReference type="OrthoDB" id="9803238at2"/>
<dbReference type="Gene3D" id="3.40.50.2000">
    <property type="entry name" value="Glycogen Phosphorylase B"/>
    <property type="match status" value="2"/>
</dbReference>
<dbReference type="EC" id="5.1.3.14" evidence="3"/>
<keyword evidence="1 4" id="KW-0413">Isomerase</keyword>
<dbReference type="RefSeq" id="WP_123269389.1">
    <property type="nucleotide sequence ID" value="NZ_RJJQ01000001.1"/>
</dbReference>
<dbReference type="CDD" id="cd03786">
    <property type="entry name" value="GTB_UDP-GlcNAc_2-Epimerase"/>
    <property type="match status" value="1"/>
</dbReference>
<dbReference type="InterPro" id="IPR003331">
    <property type="entry name" value="UDP_GlcNAc_Epimerase_2_dom"/>
</dbReference>
<dbReference type="Pfam" id="PF02350">
    <property type="entry name" value="Epimerase_2"/>
    <property type="match status" value="1"/>
</dbReference>
<dbReference type="GO" id="GO:0008761">
    <property type="term" value="F:UDP-N-acetylglucosamine 2-epimerase activity"/>
    <property type="evidence" value="ECO:0007669"/>
    <property type="project" value="UniProtKB-EC"/>
</dbReference>
<evidence type="ECO:0000256" key="1">
    <source>
        <dbReference type="ARBA" id="ARBA00023235"/>
    </source>
</evidence>
<reference evidence="7 8" key="1">
    <citation type="submission" date="2018-11" db="EMBL/GenBank/DDBJ databases">
        <title>Draft genome of Simplicispira Flexivirga sp. BO-16.</title>
        <authorList>
            <person name="Im W.T."/>
        </authorList>
    </citation>
    <scope>NUCLEOTIDE SEQUENCE [LARGE SCALE GENOMIC DNA]</scope>
    <source>
        <strain evidence="7 8">BO-16</strain>
    </source>
</reference>
<evidence type="ECO:0000256" key="5">
    <source>
        <dbReference type="SAM" id="MobiDB-lite"/>
    </source>
</evidence>
<dbReference type="SUPFAM" id="SSF53756">
    <property type="entry name" value="UDP-Glycosyltransferase/glycogen phosphorylase"/>
    <property type="match status" value="1"/>
</dbReference>